<dbReference type="Proteomes" id="UP000292507">
    <property type="component" value="Unassembled WGS sequence"/>
</dbReference>
<dbReference type="InterPro" id="IPR006176">
    <property type="entry name" value="3-OHacyl-CoA_DH_NAD-bd"/>
</dbReference>
<evidence type="ECO:0000256" key="2">
    <source>
        <dbReference type="ARBA" id="ARBA00009463"/>
    </source>
</evidence>
<dbReference type="AlphaFoldDB" id="A0A4Q7Y9W2"/>
<feature type="domain" description="3-hydroxyacyl-CoA dehydrogenase NAD binding" evidence="5">
    <location>
        <begin position="8"/>
        <end position="185"/>
    </location>
</feature>
<name>A0A4Q7Y9W2_9ACTN</name>
<evidence type="ECO:0000313" key="6">
    <source>
        <dbReference type="EMBL" id="RZU32845.1"/>
    </source>
</evidence>
<dbReference type="NCBIfam" id="NF005875">
    <property type="entry name" value="PRK07819.1"/>
    <property type="match status" value="2"/>
</dbReference>
<dbReference type="OrthoDB" id="9771883at2"/>
<dbReference type="GO" id="GO:0070403">
    <property type="term" value="F:NAD+ binding"/>
    <property type="evidence" value="ECO:0007669"/>
    <property type="project" value="InterPro"/>
</dbReference>
<feature type="domain" description="3-hydroxyacyl-CoA dehydrogenase NAD binding" evidence="5">
    <location>
        <begin position="313"/>
        <end position="491"/>
    </location>
</feature>
<sequence length="593" mass="63005">MARELNEVGVVGLGTMGAGIAEVLARAGLSVTAVEVSEGALARGRAHVEQSTDRAVARGKLDAAERDAIFERIRFSSSLEDLADAELVIEAVPERMELKAEVFAELDKICPPDTILATNTSSLSVTELSVVTGRPSKVIGMHFFNPAPVMKLVEVVQTVVTEPSVVEDVEALAERLGKVDVTIGDRAGFIANALLFGYLNHAVAMYENRYASREDIDAAMRLGCGLPMGPLALMDLIGIDTAYEILDTMYKQSRNRLHAPSPVIKQMMTAGLLGRKSGRGFYSYAEPGSAEVVADERTPTPGGAAEGARDVRTVGVVGSGTMATGIIEVVAKGGYDVVFVARATEKVEAVQKALAKSLDKQVVRGRLEESAREEILGRVNGTTSLDDLADRDLVIEAVVESLPVKEALFANLGEIAKPGAVLATTTSSLPVIECATASGRPADVVGMHFFNPAQVMKLVEVVSTISTAPDVAATIHAVSAKLGKHAVSCTDRAGFIVNALLFPYLNDAVKMLEAHYATADDIDAAMKVGCGYPMGPFELLDVVGLDVSLAIERELYTEFREPGFAPAPLLEHLVTAGYLGRKTGRGFRDYASR</sequence>
<dbReference type="Gene3D" id="3.40.50.720">
    <property type="entry name" value="NAD(P)-binding Rossmann-like Domain"/>
    <property type="match status" value="2"/>
</dbReference>
<comment type="pathway">
    <text evidence="1">Lipid metabolism; butanoate metabolism.</text>
</comment>
<dbReference type="PANTHER" id="PTHR48075">
    <property type="entry name" value="3-HYDROXYACYL-COA DEHYDROGENASE FAMILY PROTEIN"/>
    <property type="match status" value="1"/>
</dbReference>
<evidence type="ECO:0000313" key="7">
    <source>
        <dbReference type="Proteomes" id="UP000292507"/>
    </source>
</evidence>
<dbReference type="Gene3D" id="1.10.1040.10">
    <property type="entry name" value="N-(1-d-carboxylethyl)-l-norvaline Dehydrogenase, domain 2"/>
    <property type="match status" value="2"/>
</dbReference>
<dbReference type="SUPFAM" id="SSF51735">
    <property type="entry name" value="NAD(P)-binding Rossmann-fold domains"/>
    <property type="match status" value="2"/>
</dbReference>
<organism evidence="6 7">
    <name type="scientific">Blastococcus saxobsidens</name>
    <dbReference type="NCBI Taxonomy" id="138336"/>
    <lineage>
        <taxon>Bacteria</taxon>
        <taxon>Bacillati</taxon>
        <taxon>Actinomycetota</taxon>
        <taxon>Actinomycetes</taxon>
        <taxon>Geodermatophilales</taxon>
        <taxon>Geodermatophilaceae</taxon>
        <taxon>Blastococcus</taxon>
    </lineage>
</organism>
<keyword evidence="3" id="KW-0560">Oxidoreductase</keyword>
<dbReference type="InterPro" id="IPR036291">
    <property type="entry name" value="NAD(P)-bd_dom_sf"/>
</dbReference>
<accession>A0A4Q7Y9W2</accession>
<dbReference type="Pfam" id="PF02737">
    <property type="entry name" value="3HCDH_N"/>
    <property type="match status" value="2"/>
</dbReference>
<dbReference type="InterPro" id="IPR008927">
    <property type="entry name" value="6-PGluconate_DH-like_C_sf"/>
</dbReference>
<gene>
    <name evidence="6" type="ORF">BKA19_2554</name>
</gene>
<feature type="domain" description="3-hydroxyacyl-CoA dehydrogenase C-terminal" evidence="4">
    <location>
        <begin position="188"/>
        <end position="284"/>
    </location>
</feature>
<dbReference type="SUPFAM" id="SSF48179">
    <property type="entry name" value="6-phosphogluconate dehydrogenase C-terminal domain-like"/>
    <property type="match status" value="2"/>
</dbReference>
<dbReference type="EMBL" id="SHKV01000001">
    <property type="protein sequence ID" value="RZU32845.1"/>
    <property type="molecule type" value="Genomic_DNA"/>
</dbReference>
<comment type="caution">
    <text evidence="6">The sequence shown here is derived from an EMBL/GenBank/DDBJ whole genome shotgun (WGS) entry which is preliminary data.</text>
</comment>
<protein>
    <submittedName>
        <fullName evidence="6">3-hydroxybutyryl-CoA dehydrogenase</fullName>
    </submittedName>
</protein>
<dbReference type="GO" id="GO:0008691">
    <property type="term" value="F:3-hydroxybutyryl-CoA dehydrogenase activity"/>
    <property type="evidence" value="ECO:0007669"/>
    <property type="project" value="TreeGrafter"/>
</dbReference>
<keyword evidence="7" id="KW-1185">Reference proteome</keyword>
<dbReference type="RefSeq" id="WP_104528304.1">
    <property type="nucleotide sequence ID" value="NZ_POQT01000012.1"/>
</dbReference>
<dbReference type="FunFam" id="3.40.50.720:FF:000009">
    <property type="entry name" value="Fatty oxidation complex, alpha subunit"/>
    <property type="match status" value="2"/>
</dbReference>
<evidence type="ECO:0000259" key="5">
    <source>
        <dbReference type="Pfam" id="PF02737"/>
    </source>
</evidence>
<comment type="similarity">
    <text evidence="2">Belongs to the 3-hydroxyacyl-CoA dehydrogenase family.</text>
</comment>
<dbReference type="GO" id="GO:0006635">
    <property type="term" value="P:fatty acid beta-oxidation"/>
    <property type="evidence" value="ECO:0007669"/>
    <property type="project" value="TreeGrafter"/>
</dbReference>
<dbReference type="PANTHER" id="PTHR48075:SF9">
    <property type="entry name" value="3-HYDROXYBUTYRYL-COA DEHYDROGENASE"/>
    <property type="match status" value="1"/>
</dbReference>
<reference evidence="6 7" key="1">
    <citation type="submission" date="2019-02" db="EMBL/GenBank/DDBJ databases">
        <title>Sequencing the genomes of 1000 actinobacteria strains.</title>
        <authorList>
            <person name="Klenk H.-P."/>
        </authorList>
    </citation>
    <scope>NUCLEOTIDE SEQUENCE [LARGE SCALE GENOMIC DNA]</scope>
    <source>
        <strain evidence="6 7">DSM 44509</strain>
    </source>
</reference>
<proteinExistence type="inferred from homology"/>
<feature type="domain" description="3-hydroxyacyl-CoA dehydrogenase C-terminal" evidence="4">
    <location>
        <begin position="494"/>
        <end position="590"/>
    </location>
</feature>
<evidence type="ECO:0000256" key="3">
    <source>
        <dbReference type="ARBA" id="ARBA00023002"/>
    </source>
</evidence>
<dbReference type="InterPro" id="IPR006108">
    <property type="entry name" value="3HC_DH_C"/>
</dbReference>
<evidence type="ECO:0000259" key="4">
    <source>
        <dbReference type="Pfam" id="PF00725"/>
    </source>
</evidence>
<dbReference type="Pfam" id="PF00725">
    <property type="entry name" value="3HCDH"/>
    <property type="match status" value="2"/>
</dbReference>
<evidence type="ECO:0000256" key="1">
    <source>
        <dbReference type="ARBA" id="ARBA00005086"/>
    </source>
</evidence>
<dbReference type="InterPro" id="IPR013328">
    <property type="entry name" value="6PGD_dom2"/>
</dbReference>